<reference evidence="2" key="1">
    <citation type="submission" date="2016-10" db="EMBL/GenBank/DDBJ databases">
        <title>Sequence of Gallionella enrichment culture.</title>
        <authorList>
            <person name="Poehlein A."/>
            <person name="Muehling M."/>
            <person name="Daniel R."/>
        </authorList>
    </citation>
    <scope>NUCLEOTIDE SEQUENCE</scope>
</reference>
<proteinExistence type="predicted"/>
<gene>
    <name evidence="2" type="ORF">GALL_358010</name>
</gene>
<protein>
    <submittedName>
        <fullName evidence="2">Uncharacterized protein</fullName>
    </submittedName>
</protein>
<sequence length="117" mass="12464">MRLSAHRPQPAHPVEREGAEVPVRQLHTLGPSGRSGRVDDRCEVVPAGEAGAARDLGVVHGGPGGDEVGQGALVDHKDRAEARERSAGALDERRVRGGLDDRETDVGVREDPLDLVR</sequence>
<name>A0A1J5R2N3_9ZZZZ</name>
<dbReference type="AlphaFoldDB" id="A0A1J5R2N3"/>
<dbReference type="EMBL" id="MLJW01000807">
    <property type="protein sequence ID" value="OIQ82421.1"/>
    <property type="molecule type" value="Genomic_DNA"/>
</dbReference>
<organism evidence="2">
    <name type="scientific">mine drainage metagenome</name>
    <dbReference type="NCBI Taxonomy" id="410659"/>
    <lineage>
        <taxon>unclassified sequences</taxon>
        <taxon>metagenomes</taxon>
        <taxon>ecological metagenomes</taxon>
    </lineage>
</organism>
<feature type="region of interest" description="Disordered" evidence="1">
    <location>
        <begin position="78"/>
        <end position="117"/>
    </location>
</feature>
<evidence type="ECO:0000313" key="2">
    <source>
        <dbReference type="EMBL" id="OIQ82421.1"/>
    </source>
</evidence>
<feature type="region of interest" description="Disordered" evidence="1">
    <location>
        <begin position="1"/>
        <end position="39"/>
    </location>
</feature>
<evidence type="ECO:0000256" key="1">
    <source>
        <dbReference type="SAM" id="MobiDB-lite"/>
    </source>
</evidence>
<accession>A0A1J5R2N3</accession>
<comment type="caution">
    <text evidence="2">The sequence shown here is derived from an EMBL/GenBank/DDBJ whole genome shotgun (WGS) entry which is preliminary data.</text>
</comment>